<feature type="transmembrane region" description="Helical" evidence="1">
    <location>
        <begin position="210"/>
        <end position="230"/>
    </location>
</feature>
<dbReference type="AlphaFoldDB" id="A0A7W7YFS2"/>
<gene>
    <name evidence="3" type="ORF">HNQ65_004811</name>
</gene>
<organism evidence="3 4">
    <name type="scientific">Prosthecobacter vanneervenii</name>
    <dbReference type="NCBI Taxonomy" id="48466"/>
    <lineage>
        <taxon>Bacteria</taxon>
        <taxon>Pseudomonadati</taxon>
        <taxon>Verrucomicrobiota</taxon>
        <taxon>Verrucomicrobiia</taxon>
        <taxon>Verrucomicrobiales</taxon>
        <taxon>Verrucomicrobiaceae</taxon>
        <taxon>Prosthecobacter</taxon>
    </lineage>
</organism>
<keyword evidence="1" id="KW-0812">Transmembrane</keyword>
<feature type="transmembrane region" description="Helical" evidence="1">
    <location>
        <begin position="182"/>
        <end position="204"/>
    </location>
</feature>
<evidence type="ECO:0000259" key="2">
    <source>
        <dbReference type="Pfam" id="PF00487"/>
    </source>
</evidence>
<accession>A0A7W7YFS2</accession>
<proteinExistence type="predicted"/>
<feature type="transmembrane region" description="Helical" evidence="1">
    <location>
        <begin position="141"/>
        <end position="161"/>
    </location>
</feature>
<keyword evidence="1" id="KW-1133">Transmembrane helix</keyword>
<dbReference type="GO" id="GO:0016717">
    <property type="term" value="F:oxidoreductase activity, acting on paired donors, with oxidation of a pair of donors resulting in the reduction of molecular oxygen to two molecules of water"/>
    <property type="evidence" value="ECO:0007669"/>
    <property type="project" value="TreeGrafter"/>
</dbReference>
<feature type="transmembrane region" description="Helical" evidence="1">
    <location>
        <begin position="267"/>
        <end position="288"/>
    </location>
</feature>
<dbReference type="PANTHER" id="PTHR19353">
    <property type="entry name" value="FATTY ACID DESATURASE 2"/>
    <property type="match status" value="1"/>
</dbReference>
<feature type="transmembrane region" description="Helical" evidence="1">
    <location>
        <begin position="12"/>
        <end position="32"/>
    </location>
</feature>
<feature type="domain" description="Fatty acid desaturase" evidence="2">
    <location>
        <begin position="244"/>
        <end position="363"/>
    </location>
</feature>
<sequence length="383" mass="43249">MKLRPWRNLGWIALDYACVLLVAGGAIGFHFLCQERGMNWAWEVPVVLVAVFLVGILQHRIGLMGHEASHYLLLPDRKWNDRLANLLVFHPLFSEIGLYRKKHTGHHLHPNDPEKDPNLFGDKVERVYAKFPMEKGSFVRFFYFMFFWPPFVLGILQDLFLSLTTGTRKGKQAGAPVRPKMALAGLGWFILTSLVLVGSTLAGVRCWPVIGAMNALALVVCACAPARWFGGEEQGRAGDARLSALQRLVFNALLLLTLTVLSQRFGGQVLAGFVVLWIFPLIYVFPYLMHLREIYQHANAGRGELDNTRIMHVGPVTRWVLMGYGNDFHLIHHLYPNIPHDRLEEVHRELLRESAEYAAAVQETHGVIHAPAGRQSVLDVLAR</sequence>
<evidence type="ECO:0000313" key="3">
    <source>
        <dbReference type="EMBL" id="MBB5035202.1"/>
    </source>
</evidence>
<name>A0A7W7YFS2_9BACT</name>
<reference evidence="3 4" key="1">
    <citation type="submission" date="2020-08" db="EMBL/GenBank/DDBJ databases">
        <title>Genomic Encyclopedia of Type Strains, Phase IV (KMG-IV): sequencing the most valuable type-strain genomes for metagenomic binning, comparative biology and taxonomic classification.</title>
        <authorList>
            <person name="Goeker M."/>
        </authorList>
    </citation>
    <scope>NUCLEOTIDE SEQUENCE [LARGE SCALE GENOMIC DNA]</scope>
    <source>
        <strain evidence="3 4">DSM 12252</strain>
    </source>
</reference>
<feature type="transmembrane region" description="Helical" evidence="1">
    <location>
        <begin position="242"/>
        <end position="261"/>
    </location>
</feature>
<dbReference type="Pfam" id="PF00487">
    <property type="entry name" value="FA_desaturase"/>
    <property type="match status" value="2"/>
</dbReference>
<evidence type="ECO:0000256" key="1">
    <source>
        <dbReference type="SAM" id="Phobius"/>
    </source>
</evidence>
<dbReference type="EMBL" id="JACHIG010000014">
    <property type="protein sequence ID" value="MBB5035202.1"/>
    <property type="molecule type" value="Genomic_DNA"/>
</dbReference>
<comment type="caution">
    <text evidence="3">The sequence shown here is derived from an EMBL/GenBank/DDBJ whole genome shotgun (WGS) entry which is preliminary data.</text>
</comment>
<dbReference type="GO" id="GO:0016020">
    <property type="term" value="C:membrane"/>
    <property type="evidence" value="ECO:0007669"/>
    <property type="project" value="TreeGrafter"/>
</dbReference>
<dbReference type="PANTHER" id="PTHR19353:SF19">
    <property type="entry name" value="DELTA(5) FATTY ACID DESATURASE C-RELATED"/>
    <property type="match status" value="1"/>
</dbReference>
<dbReference type="InterPro" id="IPR005804">
    <property type="entry name" value="FA_desaturase_dom"/>
</dbReference>
<dbReference type="InterPro" id="IPR012171">
    <property type="entry name" value="Fatty_acid_desaturase"/>
</dbReference>
<feature type="domain" description="Fatty acid desaturase" evidence="2">
    <location>
        <begin position="46"/>
        <end position="226"/>
    </location>
</feature>
<evidence type="ECO:0000313" key="4">
    <source>
        <dbReference type="Proteomes" id="UP000590740"/>
    </source>
</evidence>
<feature type="transmembrane region" description="Helical" evidence="1">
    <location>
        <begin position="44"/>
        <end position="63"/>
    </location>
</feature>
<keyword evidence="1" id="KW-0472">Membrane</keyword>
<dbReference type="RefSeq" id="WP_184343751.1">
    <property type="nucleotide sequence ID" value="NZ_JACHIG010000014.1"/>
</dbReference>
<dbReference type="Proteomes" id="UP000590740">
    <property type="component" value="Unassembled WGS sequence"/>
</dbReference>
<dbReference type="GO" id="GO:0008610">
    <property type="term" value="P:lipid biosynthetic process"/>
    <property type="evidence" value="ECO:0007669"/>
    <property type="project" value="UniProtKB-ARBA"/>
</dbReference>
<protein>
    <submittedName>
        <fullName evidence="3">Fatty acid desaturase</fullName>
    </submittedName>
</protein>
<keyword evidence="4" id="KW-1185">Reference proteome</keyword>